<dbReference type="InterPro" id="IPR003386">
    <property type="entry name" value="LACT/PDAT_acylTrfase"/>
</dbReference>
<keyword evidence="3" id="KW-0012">Acyltransferase</keyword>
<dbReference type="OrthoDB" id="190846at2759"/>
<evidence type="ECO:0000313" key="4">
    <source>
        <dbReference type="Proteomes" id="UP000693970"/>
    </source>
</evidence>
<dbReference type="PANTHER" id="PTHR11440">
    <property type="entry name" value="LECITHIN-CHOLESTEROL ACYLTRANSFERASE-RELATED"/>
    <property type="match status" value="1"/>
</dbReference>
<sequence length="807" mass="90452">MMKANNDDEDATNSSLNRRELQRSNSFPGSLPLMIEEKRAAIITHRAADNGASGIVVSPLPTATTLALEKKIGKHDGSISSDENENASENDSDKHNNLQHETQQPHLQQYKPESTRRKVIRRTLFGIAVLFGNTVLSAYLKRYGIISKDLHEVLSERLAPVAEQVMPELQQRLELLELRMKDTLESARLMAPGFNETLYWLRLNETADEASARTQARLRPGYQLAEKTEVQAKYPVVMVPGFVTSGLEVWKGKACMDKLFRERLWGGFSSAQYWLRERYCVMENLALDPLSGGDPEGIKLRSAQGFQAADFFVGNDWMWGNYWVWSKIFENLADVGYDASSMAMEAYDWRLAFQLLEKRDGYLTHLKHKIEAYRKSTGRKVILISHSMGAIVVHYFFAWVTTPENRGGGGGGKKWVDKHVHAFVNIAGAQLGVIKASTALLSGEMSDTVFLGGLGNVVERFVPRKSRKDLWSSWGSLWAMLPKGGDGIWSVGADVVAKPYNQEGAIADEEEKAKLEYADALAENLLVLSDLDDAGKTQNDVLFCKREELIDPSTESMVNEALLKFASRKNHTVEQTIDFLLKWGGGMGPNISSAKLHSFSNADLEKPSARTWHDISRTPLPHAPSMKIYCMYGVGIETERAYVYKRNRGEQRLFMEQNSSAGGASQTVDPPFILDTSVEDPDNEVVHGIKYADGDGSVPLMSLGYMCAGPWREKNSWLNPSGSKVIIREYLHQPEFTVDDPIRNGPRSSEHVDILGNVEMMEDLMKIVTDHEVDTLDDKIESDIMGIVQRIGEHPNGGLHKPKRRWR</sequence>
<evidence type="ECO:0000256" key="2">
    <source>
        <dbReference type="SAM" id="Phobius"/>
    </source>
</evidence>
<dbReference type="Pfam" id="PF02450">
    <property type="entry name" value="LCAT"/>
    <property type="match status" value="1"/>
</dbReference>
<accession>A0A9K3KF52</accession>
<proteinExistence type="predicted"/>
<protein>
    <submittedName>
        <fullName evidence="3">Lecithin:cholesterol acyltransferase</fullName>
    </submittedName>
</protein>
<keyword evidence="2" id="KW-0472">Membrane</keyword>
<feature type="region of interest" description="Disordered" evidence="1">
    <location>
        <begin position="74"/>
        <end position="113"/>
    </location>
</feature>
<organism evidence="3 4">
    <name type="scientific">Nitzschia inconspicua</name>
    <dbReference type="NCBI Taxonomy" id="303405"/>
    <lineage>
        <taxon>Eukaryota</taxon>
        <taxon>Sar</taxon>
        <taxon>Stramenopiles</taxon>
        <taxon>Ochrophyta</taxon>
        <taxon>Bacillariophyta</taxon>
        <taxon>Bacillariophyceae</taxon>
        <taxon>Bacillariophycidae</taxon>
        <taxon>Bacillariales</taxon>
        <taxon>Bacillariaceae</taxon>
        <taxon>Nitzschia</taxon>
    </lineage>
</organism>
<keyword evidence="4" id="KW-1185">Reference proteome</keyword>
<evidence type="ECO:0000313" key="3">
    <source>
        <dbReference type="EMBL" id="KAG7342174.1"/>
    </source>
</evidence>
<reference evidence="3" key="1">
    <citation type="journal article" date="2021" name="Sci. Rep.">
        <title>Diploid genomic architecture of Nitzschia inconspicua, an elite biomass production diatom.</title>
        <authorList>
            <person name="Oliver A."/>
            <person name="Podell S."/>
            <person name="Pinowska A."/>
            <person name="Traller J.C."/>
            <person name="Smith S.R."/>
            <person name="McClure R."/>
            <person name="Beliaev A."/>
            <person name="Bohutskyi P."/>
            <person name="Hill E.A."/>
            <person name="Rabines A."/>
            <person name="Zheng H."/>
            <person name="Allen L.Z."/>
            <person name="Kuo A."/>
            <person name="Grigoriev I.V."/>
            <person name="Allen A.E."/>
            <person name="Hazlebeck D."/>
            <person name="Allen E.E."/>
        </authorList>
    </citation>
    <scope>NUCLEOTIDE SEQUENCE</scope>
    <source>
        <strain evidence="3">Hildebrandi</strain>
    </source>
</reference>
<dbReference type="AlphaFoldDB" id="A0A9K3KF52"/>
<evidence type="ECO:0000256" key="1">
    <source>
        <dbReference type="SAM" id="MobiDB-lite"/>
    </source>
</evidence>
<feature type="region of interest" description="Disordered" evidence="1">
    <location>
        <begin position="1"/>
        <end position="32"/>
    </location>
</feature>
<dbReference type="EMBL" id="JAGRRH010000025">
    <property type="protein sequence ID" value="KAG7342174.1"/>
    <property type="molecule type" value="Genomic_DNA"/>
</dbReference>
<feature type="transmembrane region" description="Helical" evidence="2">
    <location>
        <begin position="119"/>
        <end position="140"/>
    </location>
</feature>
<keyword evidence="3" id="KW-0808">Transferase</keyword>
<dbReference type="Proteomes" id="UP000693970">
    <property type="component" value="Unassembled WGS sequence"/>
</dbReference>
<dbReference type="GO" id="GO:0006629">
    <property type="term" value="P:lipid metabolic process"/>
    <property type="evidence" value="ECO:0007669"/>
    <property type="project" value="InterPro"/>
</dbReference>
<gene>
    <name evidence="3" type="ORF">IV203_007266</name>
</gene>
<reference evidence="3" key="2">
    <citation type="submission" date="2021-04" db="EMBL/GenBank/DDBJ databases">
        <authorList>
            <person name="Podell S."/>
        </authorList>
    </citation>
    <scope>NUCLEOTIDE SEQUENCE</scope>
    <source>
        <strain evidence="3">Hildebrandi</strain>
    </source>
</reference>
<keyword evidence="2" id="KW-1133">Transmembrane helix</keyword>
<keyword evidence="2" id="KW-0812">Transmembrane</keyword>
<comment type="caution">
    <text evidence="3">The sequence shown here is derived from an EMBL/GenBank/DDBJ whole genome shotgun (WGS) entry which is preliminary data.</text>
</comment>
<dbReference type="GO" id="GO:0008374">
    <property type="term" value="F:O-acyltransferase activity"/>
    <property type="evidence" value="ECO:0007669"/>
    <property type="project" value="InterPro"/>
</dbReference>
<name>A0A9K3KF52_9STRA</name>